<gene>
    <name evidence="2" type="ordered locus">HRM2_10490</name>
</gene>
<dbReference type="STRING" id="177437.HRM2_10490"/>
<keyword evidence="3" id="KW-1185">Reference proteome</keyword>
<sequence>MTKEIEKKPKQKTPKFKDSYDEEFSWEDEMEIQTRRRKLGKKSQWKENTKENPKEQW</sequence>
<dbReference type="AlphaFoldDB" id="C0QL75"/>
<evidence type="ECO:0000313" key="3">
    <source>
        <dbReference type="Proteomes" id="UP000000442"/>
    </source>
</evidence>
<accession>C0QL75</accession>
<reference evidence="2 3" key="1">
    <citation type="journal article" date="2009" name="Environ. Microbiol.">
        <title>Genome sequence of Desulfobacterium autotrophicum HRM2, a marine sulfate reducer oxidizing organic carbon completely to carbon dioxide.</title>
        <authorList>
            <person name="Strittmatter A.W."/>
            <person name="Liesegang H."/>
            <person name="Rabus R."/>
            <person name="Decker I."/>
            <person name="Amann J."/>
            <person name="Andres S."/>
            <person name="Henne A."/>
            <person name="Fricke W.F."/>
            <person name="Martinez-Arias R."/>
            <person name="Bartels D."/>
            <person name="Goesmann A."/>
            <person name="Krause L."/>
            <person name="Puehler A."/>
            <person name="Klenk H.P."/>
            <person name="Richter M."/>
            <person name="Schuler M."/>
            <person name="Gloeckner F.O."/>
            <person name="Meyerdierks A."/>
            <person name="Gottschalk G."/>
            <person name="Amann R."/>
        </authorList>
    </citation>
    <scope>NUCLEOTIDE SEQUENCE [LARGE SCALE GENOMIC DNA]</scope>
    <source>
        <strain evidence="3">ATCC 43914 / DSM 3382 / HRM2</strain>
    </source>
</reference>
<organism evidence="2 3">
    <name type="scientific">Desulforapulum autotrophicum (strain ATCC 43914 / DSM 3382 / VKM B-1955 / HRM2)</name>
    <name type="common">Desulfobacterium autotrophicum</name>
    <dbReference type="NCBI Taxonomy" id="177437"/>
    <lineage>
        <taxon>Bacteria</taxon>
        <taxon>Pseudomonadati</taxon>
        <taxon>Thermodesulfobacteriota</taxon>
        <taxon>Desulfobacteria</taxon>
        <taxon>Desulfobacterales</taxon>
        <taxon>Desulfobacteraceae</taxon>
        <taxon>Desulforapulum</taxon>
    </lineage>
</organism>
<proteinExistence type="predicted"/>
<name>C0QL75_DESAH</name>
<feature type="compositionally biased region" description="Basic and acidic residues" evidence="1">
    <location>
        <begin position="44"/>
        <end position="57"/>
    </location>
</feature>
<feature type="region of interest" description="Disordered" evidence="1">
    <location>
        <begin position="1"/>
        <end position="21"/>
    </location>
</feature>
<evidence type="ECO:0000256" key="1">
    <source>
        <dbReference type="SAM" id="MobiDB-lite"/>
    </source>
</evidence>
<dbReference type="EMBL" id="CP001087">
    <property type="protein sequence ID" value="ACN14161.1"/>
    <property type="molecule type" value="Genomic_DNA"/>
</dbReference>
<dbReference type="Proteomes" id="UP000000442">
    <property type="component" value="Chromosome"/>
</dbReference>
<dbReference type="RefSeq" id="WP_015902950.1">
    <property type="nucleotide sequence ID" value="NC_012108.1"/>
</dbReference>
<feature type="region of interest" description="Disordered" evidence="1">
    <location>
        <begin position="33"/>
        <end position="57"/>
    </location>
</feature>
<protein>
    <submittedName>
        <fullName evidence="2">Uncharacterized protein</fullName>
    </submittedName>
</protein>
<evidence type="ECO:0000313" key="2">
    <source>
        <dbReference type="EMBL" id="ACN14161.1"/>
    </source>
</evidence>
<dbReference type="HOGENOM" id="CLU_2989181_0_0_7"/>
<dbReference type="KEGG" id="dat:HRM2_10490"/>